<dbReference type="AlphaFoldDB" id="A0A142CVP7"/>
<proteinExistence type="predicted"/>
<organism evidence="3 4">
    <name type="scientific">Thermococcus peptonophilus</name>
    <dbReference type="NCBI Taxonomy" id="53952"/>
    <lineage>
        <taxon>Archaea</taxon>
        <taxon>Methanobacteriati</taxon>
        <taxon>Methanobacteriota</taxon>
        <taxon>Thermococci</taxon>
        <taxon>Thermococcales</taxon>
        <taxon>Thermococcaceae</taxon>
        <taxon>Thermococcus</taxon>
    </lineage>
</organism>
<evidence type="ECO:0000256" key="1">
    <source>
        <dbReference type="SAM" id="Phobius"/>
    </source>
</evidence>
<dbReference type="InterPro" id="IPR029044">
    <property type="entry name" value="Nucleotide-diphossugar_trans"/>
</dbReference>
<dbReference type="OrthoDB" id="11098at2157"/>
<sequence length="294" mass="31841">MRTLIIIPAYNEELTIGSVVALAKKYGDVLVVDDGSKDRTSQVAQNAGAIVIRHEVNKGKGAALKTGFDYALSDGYDAVVTIDADGQHNPDEIPLLLKPILDDKADLVIGSRYLNGAKGNIPLYRRLGLWVLNTTTNVSLNGTLKITDSQSGFRAINRKALGELMKISSDGYSMESYMLVHLAEKGVRIKEVPITVRYDVPNKHKKNPLSHGFGVLAAIVGLIGYRRPLLLFSVLSLISFAVAGVLAYWALKPYYAGGNVYLTQAIGAGIFVIIGIQLFVAGLTLNVLARMVRE</sequence>
<dbReference type="EMBL" id="CP014750">
    <property type="protein sequence ID" value="AMQ18849.1"/>
    <property type="molecule type" value="Genomic_DNA"/>
</dbReference>
<keyword evidence="4" id="KW-1185">Reference proteome</keyword>
<dbReference type="GO" id="GO:0016787">
    <property type="term" value="F:hydrolase activity"/>
    <property type="evidence" value="ECO:0007669"/>
    <property type="project" value="UniProtKB-KW"/>
</dbReference>
<dbReference type="Proteomes" id="UP000073604">
    <property type="component" value="Chromosome"/>
</dbReference>
<protein>
    <submittedName>
        <fullName evidence="3">Glycosyl hydrolase</fullName>
    </submittedName>
</protein>
<evidence type="ECO:0000313" key="3">
    <source>
        <dbReference type="EMBL" id="AMQ18849.1"/>
    </source>
</evidence>
<keyword evidence="1" id="KW-0472">Membrane</keyword>
<keyword evidence="1" id="KW-1133">Transmembrane helix</keyword>
<dbReference type="CDD" id="cd04179">
    <property type="entry name" value="DPM_DPG-synthase_like"/>
    <property type="match status" value="1"/>
</dbReference>
<accession>A0A142CVP7</accession>
<feature type="transmembrane region" description="Helical" evidence="1">
    <location>
        <begin position="263"/>
        <end position="289"/>
    </location>
</feature>
<dbReference type="KEGG" id="tpep:A0127_06505"/>
<evidence type="ECO:0000259" key="2">
    <source>
        <dbReference type="Pfam" id="PF00535"/>
    </source>
</evidence>
<keyword evidence="3" id="KW-0378">Hydrolase</keyword>
<dbReference type="PANTHER" id="PTHR48090:SF7">
    <property type="entry name" value="RFBJ PROTEIN"/>
    <property type="match status" value="1"/>
</dbReference>
<dbReference type="STRING" id="53952.A0127_06505"/>
<gene>
    <name evidence="3" type="ORF">A0127_06505</name>
</gene>
<keyword evidence="1" id="KW-0812">Transmembrane</keyword>
<dbReference type="Gene3D" id="3.90.550.10">
    <property type="entry name" value="Spore Coat Polysaccharide Biosynthesis Protein SpsA, Chain A"/>
    <property type="match status" value="1"/>
</dbReference>
<dbReference type="InterPro" id="IPR050256">
    <property type="entry name" value="Glycosyltransferase_2"/>
</dbReference>
<dbReference type="RefSeq" id="WP_062389518.1">
    <property type="nucleotide sequence ID" value="NZ_CP014750.1"/>
</dbReference>
<dbReference type="GeneID" id="27140183"/>
<reference evidence="4" key="1">
    <citation type="submission" date="2016-03" db="EMBL/GenBank/DDBJ databases">
        <authorList>
            <person name="Oger P.M."/>
        </authorList>
    </citation>
    <scope>NUCLEOTIDE SEQUENCE [LARGE SCALE GENOMIC DNA]</scope>
    <source>
        <strain evidence="4">OG-1</strain>
    </source>
</reference>
<feature type="domain" description="Glycosyltransferase 2-like" evidence="2">
    <location>
        <begin position="5"/>
        <end position="163"/>
    </location>
</feature>
<feature type="transmembrane region" description="Helical" evidence="1">
    <location>
        <begin position="230"/>
        <end position="251"/>
    </location>
</feature>
<evidence type="ECO:0000313" key="4">
    <source>
        <dbReference type="Proteomes" id="UP000073604"/>
    </source>
</evidence>
<dbReference type="SUPFAM" id="SSF53448">
    <property type="entry name" value="Nucleotide-diphospho-sugar transferases"/>
    <property type="match status" value="1"/>
</dbReference>
<dbReference type="PANTHER" id="PTHR48090">
    <property type="entry name" value="UNDECAPRENYL-PHOSPHATE 4-DEOXY-4-FORMAMIDO-L-ARABINOSE TRANSFERASE-RELATED"/>
    <property type="match status" value="1"/>
</dbReference>
<dbReference type="Pfam" id="PF00535">
    <property type="entry name" value="Glycos_transf_2"/>
    <property type="match status" value="1"/>
</dbReference>
<dbReference type="InterPro" id="IPR001173">
    <property type="entry name" value="Glyco_trans_2-like"/>
</dbReference>
<name>A0A142CVP7_9EURY</name>